<evidence type="ECO:0000256" key="1">
    <source>
        <dbReference type="SAM" id="MobiDB-lite"/>
    </source>
</evidence>
<dbReference type="GeneID" id="37627385"/>
<evidence type="ECO:0000313" key="2">
    <source>
        <dbReference type="EMBL" id="AJR28543.1"/>
    </source>
</evidence>
<keyword evidence="3" id="KW-1185">Reference proteome</keyword>
<name>A0A0D3R1L1_9RHAB</name>
<accession>A0A0D3R1L1</accession>
<dbReference type="OrthoDB" id="11329at10239"/>
<proteinExistence type="predicted"/>
<evidence type="ECO:0000313" key="3">
    <source>
        <dbReference type="Proteomes" id="UP000208077"/>
    </source>
</evidence>
<feature type="compositionally biased region" description="Acidic residues" evidence="1">
    <location>
        <begin position="47"/>
        <end position="64"/>
    </location>
</feature>
<dbReference type="RefSeq" id="YP_009362191.1">
    <property type="nucleotide sequence ID" value="NC_034539.1"/>
</dbReference>
<dbReference type="Proteomes" id="UP000208077">
    <property type="component" value="Segment"/>
</dbReference>
<organism evidence="2 3">
    <name type="scientific">Nkolbisson virus</name>
    <dbReference type="NCBI Taxonomy" id="380442"/>
    <lineage>
        <taxon>Viruses</taxon>
        <taxon>Riboviria</taxon>
        <taxon>Orthornavirae</taxon>
        <taxon>Negarnaviricota</taxon>
        <taxon>Haploviricotina</taxon>
        <taxon>Monjiviricetes</taxon>
        <taxon>Mononegavirales</taxon>
        <taxon>Rhabdoviridae</taxon>
        <taxon>Alpharhabdovirinae</taxon>
        <taxon>Ledantevirus</taxon>
        <taxon>Ledantevirus nkolbisson</taxon>
    </lineage>
</organism>
<dbReference type="KEGG" id="vg:37627385"/>
<protein>
    <submittedName>
        <fullName evidence="2">Phosphoprotein</fullName>
    </submittedName>
</protein>
<sequence>MSRQRLREIAGRYDYSRVAKNLEGLEEDENEKELEAAAGTIPANIVEEPDSSEDEASDGDEEELERIFREDEKSEDELENDHFELSLEAEEEAELESSSDKTIILPPMPPLSGLRYQDELENIILHYVSTSLASVGWYLNPQQIEKGEGGLRVGINKITDNQPLSSLDTTAPEESLDVVIPDDLIKEEEDTVTRPDVDKLFREGLSFTRKGNKGIIEVNSETPGWSKELLEFATTMFGNRQDQIDYILDELELLPMIKRLCIYP</sequence>
<dbReference type="EMBL" id="KM205017">
    <property type="protein sequence ID" value="AJR28543.1"/>
    <property type="molecule type" value="Viral_cRNA"/>
</dbReference>
<reference evidence="2 3" key="1">
    <citation type="journal article" date="2015" name="PLoS Pathog.">
        <title>Evolution of genome size and complexity in the rhabdoviridae.</title>
        <authorList>
            <person name="Walker P.J."/>
            <person name="Firth C."/>
            <person name="Widen S.G."/>
            <person name="Blasdell K.R."/>
            <person name="Guzman H."/>
            <person name="Wood T.G."/>
            <person name="Paradkar P.N."/>
            <person name="Holmes E.C."/>
            <person name="Tesh R.B."/>
            <person name="Vasilakis N."/>
        </authorList>
    </citation>
    <scope>NUCLEOTIDE SEQUENCE [LARGE SCALE GENOMIC DNA]</scope>
    <source>
        <strain evidence="2 3">YM 31-65</strain>
    </source>
</reference>
<feature type="region of interest" description="Disordered" evidence="1">
    <location>
        <begin position="24"/>
        <end position="81"/>
    </location>
</feature>